<dbReference type="PANTHER" id="PTHR45623">
    <property type="entry name" value="CHROMODOMAIN-HELICASE-DNA-BINDING PROTEIN 3-RELATED-RELATED"/>
    <property type="match status" value="1"/>
</dbReference>
<dbReference type="InterPro" id="IPR000330">
    <property type="entry name" value="SNF2_N"/>
</dbReference>
<dbReference type="SMART" id="SM00490">
    <property type="entry name" value="HELICc"/>
    <property type="match status" value="1"/>
</dbReference>
<dbReference type="InterPro" id="IPR019786">
    <property type="entry name" value="Zinc_finger_PHD-type_CS"/>
</dbReference>
<dbReference type="Pfam" id="PF00176">
    <property type="entry name" value="SNF2-rel_dom"/>
    <property type="match status" value="1"/>
</dbReference>
<comment type="caution">
    <text evidence="16">The sequence shown here is derived from an EMBL/GenBank/DDBJ whole genome shotgun (WGS) entry which is preliminary data.</text>
</comment>
<name>A0A8J2LH01_9HEXA</name>
<keyword evidence="17" id="KW-1185">Reference proteome</keyword>
<dbReference type="PROSITE" id="PS51192">
    <property type="entry name" value="HELICASE_ATP_BIND_1"/>
    <property type="match status" value="1"/>
</dbReference>
<feature type="region of interest" description="Disordered" evidence="11">
    <location>
        <begin position="1395"/>
        <end position="1422"/>
    </location>
</feature>
<evidence type="ECO:0000313" key="16">
    <source>
        <dbReference type="EMBL" id="CAG7835308.1"/>
    </source>
</evidence>
<evidence type="ECO:0000259" key="13">
    <source>
        <dbReference type="PROSITE" id="PS50016"/>
    </source>
</evidence>
<dbReference type="InterPro" id="IPR023780">
    <property type="entry name" value="Chromo_domain"/>
</dbReference>
<organism evidence="16 17">
    <name type="scientific">Allacma fusca</name>
    <dbReference type="NCBI Taxonomy" id="39272"/>
    <lineage>
        <taxon>Eukaryota</taxon>
        <taxon>Metazoa</taxon>
        <taxon>Ecdysozoa</taxon>
        <taxon>Arthropoda</taxon>
        <taxon>Hexapoda</taxon>
        <taxon>Collembola</taxon>
        <taxon>Symphypleona</taxon>
        <taxon>Sminthuridae</taxon>
        <taxon>Allacma</taxon>
    </lineage>
</organism>
<feature type="domain" description="PHD-type" evidence="13">
    <location>
        <begin position="243"/>
        <end position="290"/>
    </location>
</feature>
<evidence type="ECO:0000313" key="17">
    <source>
        <dbReference type="Proteomes" id="UP000708208"/>
    </source>
</evidence>
<keyword evidence="6" id="KW-0378">Hydrolase</keyword>
<keyword evidence="2" id="KW-0479">Metal-binding</keyword>
<dbReference type="PANTHER" id="PTHR45623:SF17">
    <property type="entry name" value="CHROMODOMAIN-HELICASE-DNA-BINDING PROTEIN 3-RELATED"/>
    <property type="match status" value="1"/>
</dbReference>
<feature type="domain" description="Chromo" evidence="12">
    <location>
        <begin position="383"/>
        <end position="420"/>
    </location>
</feature>
<dbReference type="CDD" id="cd18793">
    <property type="entry name" value="SF2_C_SNF"/>
    <property type="match status" value="1"/>
</dbReference>
<evidence type="ECO:0000256" key="1">
    <source>
        <dbReference type="ARBA" id="ARBA00004123"/>
    </source>
</evidence>
<keyword evidence="8" id="KW-0067">ATP-binding</keyword>
<keyword evidence="5 10" id="KW-0863">Zinc-finger</keyword>
<dbReference type="Proteomes" id="UP000708208">
    <property type="component" value="Unassembled WGS sequence"/>
</dbReference>
<proteinExistence type="predicted"/>
<feature type="compositionally biased region" description="Acidic residues" evidence="11">
    <location>
        <begin position="132"/>
        <end position="142"/>
    </location>
</feature>
<evidence type="ECO:0000256" key="2">
    <source>
        <dbReference type="ARBA" id="ARBA00022723"/>
    </source>
</evidence>
<dbReference type="InterPro" id="IPR001650">
    <property type="entry name" value="Helicase_C-like"/>
</dbReference>
<dbReference type="InterPro" id="IPR014001">
    <property type="entry name" value="Helicase_ATP-bd"/>
</dbReference>
<dbReference type="FunFam" id="3.40.50.300:FF:000015">
    <property type="entry name" value="chromodomain-helicase-DNA-binding protein 9 isoform X1"/>
    <property type="match status" value="1"/>
</dbReference>
<evidence type="ECO:0000256" key="7">
    <source>
        <dbReference type="ARBA" id="ARBA00022833"/>
    </source>
</evidence>
<dbReference type="SMART" id="SM00298">
    <property type="entry name" value="CHROMO"/>
    <property type="match status" value="2"/>
</dbReference>
<dbReference type="InterPro" id="IPR001965">
    <property type="entry name" value="Znf_PHD"/>
</dbReference>
<dbReference type="GO" id="GO:0140658">
    <property type="term" value="F:ATP-dependent chromatin remodeler activity"/>
    <property type="evidence" value="ECO:0007669"/>
    <property type="project" value="UniProtKB-ARBA"/>
</dbReference>
<reference evidence="16" key="1">
    <citation type="submission" date="2021-06" db="EMBL/GenBank/DDBJ databases">
        <authorList>
            <person name="Hodson N. C."/>
            <person name="Mongue J. A."/>
            <person name="Jaron S. K."/>
        </authorList>
    </citation>
    <scope>NUCLEOTIDE SEQUENCE</scope>
</reference>
<accession>A0A8J2LH01</accession>
<dbReference type="Pfam" id="PF00271">
    <property type="entry name" value="Helicase_C"/>
    <property type="match status" value="1"/>
</dbReference>
<evidence type="ECO:0000256" key="10">
    <source>
        <dbReference type="PROSITE-ProRule" id="PRU00146"/>
    </source>
</evidence>
<dbReference type="SMART" id="SM00487">
    <property type="entry name" value="DEXDc"/>
    <property type="match status" value="1"/>
</dbReference>
<dbReference type="InterPro" id="IPR019787">
    <property type="entry name" value="Znf_PHD-finger"/>
</dbReference>
<gene>
    <name evidence="16" type="ORF">AFUS01_LOCUS44694</name>
</gene>
<protein>
    <submittedName>
        <fullName evidence="16">Uncharacterized protein</fullName>
    </submittedName>
</protein>
<dbReference type="PROSITE" id="PS51194">
    <property type="entry name" value="HELICASE_CTER"/>
    <property type="match status" value="1"/>
</dbReference>
<dbReference type="SMART" id="SM00249">
    <property type="entry name" value="PHD"/>
    <property type="match status" value="1"/>
</dbReference>
<keyword evidence="7" id="KW-0862">Zinc</keyword>
<feature type="compositionally biased region" description="Basic and acidic residues" evidence="11">
    <location>
        <begin position="1401"/>
        <end position="1410"/>
    </location>
</feature>
<evidence type="ECO:0000256" key="8">
    <source>
        <dbReference type="ARBA" id="ARBA00022840"/>
    </source>
</evidence>
<dbReference type="PROSITE" id="PS50013">
    <property type="entry name" value="CHROMO_2"/>
    <property type="match status" value="1"/>
</dbReference>
<feature type="domain" description="Helicase C-terminal" evidence="15">
    <location>
        <begin position="812"/>
        <end position="961"/>
    </location>
</feature>
<evidence type="ECO:0000256" key="6">
    <source>
        <dbReference type="ARBA" id="ARBA00022801"/>
    </source>
</evidence>
<evidence type="ECO:0000256" key="3">
    <source>
        <dbReference type="ARBA" id="ARBA00022737"/>
    </source>
</evidence>
<dbReference type="CDD" id="cd18659">
    <property type="entry name" value="CD2_tandem"/>
    <property type="match status" value="1"/>
</dbReference>
<dbReference type="GO" id="GO:0000791">
    <property type="term" value="C:euchromatin"/>
    <property type="evidence" value="ECO:0007669"/>
    <property type="project" value="UniProtKB-ARBA"/>
</dbReference>
<comment type="subcellular location">
    <subcellularLocation>
        <location evidence="1">Nucleus</location>
    </subcellularLocation>
</comment>
<feature type="region of interest" description="Disordered" evidence="11">
    <location>
        <begin position="1"/>
        <end position="30"/>
    </location>
</feature>
<dbReference type="GO" id="GO:0042393">
    <property type="term" value="F:histone binding"/>
    <property type="evidence" value="ECO:0007669"/>
    <property type="project" value="TreeGrafter"/>
</dbReference>
<dbReference type="GO" id="GO:0016887">
    <property type="term" value="F:ATP hydrolysis activity"/>
    <property type="evidence" value="ECO:0007669"/>
    <property type="project" value="UniProtKB-ARBA"/>
</dbReference>
<feature type="compositionally biased region" description="Acidic residues" evidence="11">
    <location>
        <begin position="61"/>
        <end position="80"/>
    </location>
</feature>
<dbReference type="GO" id="GO:0034728">
    <property type="term" value="P:nucleosome organization"/>
    <property type="evidence" value="ECO:0007669"/>
    <property type="project" value="UniProtKB-ARBA"/>
</dbReference>
<dbReference type="GO" id="GO:0003677">
    <property type="term" value="F:DNA binding"/>
    <property type="evidence" value="ECO:0007669"/>
    <property type="project" value="TreeGrafter"/>
</dbReference>
<dbReference type="GO" id="GO:0008270">
    <property type="term" value="F:zinc ion binding"/>
    <property type="evidence" value="ECO:0007669"/>
    <property type="project" value="UniProtKB-KW"/>
</dbReference>
<evidence type="ECO:0000256" key="9">
    <source>
        <dbReference type="ARBA" id="ARBA00023242"/>
    </source>
</evidence>
<dbReference type="GO" id="GO:0003682">
    <property type="term" value="F:chromatin binding"/>
    <property type="evidence" value="ECO:0007669"/>
    <property type="project" value="TreeGrafter"/>
</dbReference>
<keyword evidence="3" id="KW-0677">Repeat</keyword>
<keyword evidence="4" id="KW-0547">Nucleotide-binding</keyword>
<feature type="region of interest" description="Disordered" evidence="11">
    <location>
        <begin position="56"/>
        <end position="80"/>
    </location>
</feature>
<feature type="compositionally biased region" description="Basic and acidic residues" evidence="11">
    <location>
        <begin position="201"/>
        <end position="214"/>
    </location>
</feature>
<dbReference type="GO" id="GO:0005634">
    <property type="term" value="C:nucleus"/>
    <property type="evidence" value="ECO:0007669"/>
    <property type="project" value="UniProtKB-SubCell"/>
</dbReference>
<dbReference type="InterPro" id="IPR049730">
    <property type="entry name" value="SNF2/RAD54-like_C"/>
</dbReference>
<dbReference type="OrthoDB" id="5857104at2759"/>
<evidence type="ECO:0000259" key="12">
    <source>
        <dbReference type="PROSITE" id="PS50013"/>
    </source>
</evidence>
<dbReference type="Pfam" id="PF00385">
    <property type="entry name" value="Chromo"/>
    <property type="match status" value="1"/>
</dbReference>
<feature type="domain" description="Helicase ATP-binding" evidence="14">
    <location>
        <begin position="500"/>
        <end position="680"/>
    </location>
</feature>
<dbReference type="GO" id="GO:0005524">
    <property type="term" value="F:ATP binding"/>
    <property type="evidence" value="ECO:0007669"/>
    <property type="project" value="UniProtKB-KW"/>
</dbReference>
<dbReference type="InterPro" id="IPR000953">
    <property type="entry name" value="Chromo/chromo_shadow_dom"/>
</dbReference>
<dbReference type="EMBL" id="CAJVCH010570586">
    <property type="protein sequence ID" value="CAG7835308.1"/>
    <property type="molecule type" value="Genomic_DNA"/>
</dbReference>
<evidence type="ECO:0000256" key="5">
    <source>
        <dbReference type="ARBA" id="ARBA00022771"/>
    </source>
</evidence>
<evidence type="ECO:0000256" key="11">
    <source>
        <dbReference type="SAM" id="MobiDB-lite"/>
    </source>
</evidence>
<dbReference type="Pfam" id="PF00628">
    <property type="entry name" value="PHD"/>
    <property type="match status" value="1"/>
</dbReference>
<evidence type="ECO:0000259" key="14">
    <source>
        <dbReference type="PROSITE" id="PS51192"/>
    </source>
</evidence>
<feature type="region of interest" description="Disordered" evidence="11">
    <location>
        <begin position="197"/>
        <end position="218"/>
    </location>
</feature>
<keyword evidence="9" id="KW-0539">Nucleus</keyword>
<feature type="region of interest" description="Disordered" evidence="11">
    <location>
        <begin position="132"/>
        <end position="151"/>
    </location>
</feature>
<dbReference type="PROSITE" id="PS01359">
    <property type="entry name" value="ZF_PHD_1"/>
    <property type="match status" value="1"/>
</dbReference>
<dbReference type="PROSITE" id="PS50016">
    <property type="entry name" value="ZF_PHD_2"/>
    <property type="match status" value="1"/>
</dbReference>
<evidence type="ECO:0000256" key="4">
    <source>
        <dbReference type="ARBA" id="ARBA00022741"/>
    </source>
</evidence>
<sequence>MNTYTFGSGPGARHFSGNQQGIKKPMSRIPDKSGPFMSLILHRLDLNNLPRVTSELAQSVEESDDEDIQGVTDREDEGDEEFLTVTDCEEEMEEDVELMEVAEREDEIDYDKDVELVEDTVQEQEIDVEYEVESEDEKEEEVQASYQLPTESQERSVVELIESDHDQGIGVRRSWRNKNKKINYDYKSLLGSDSESEELTVSERRLNKDNHGEELGTDLDQSGLQQKMQFSNEEETESIVKKRLYCGVCKTKGELLYCSCCPRAFHLSCLDTPLAIMPDNSWKCFACNLEPLDKVDRVFTWRNQGLSREFFAHFAGKSYWKCRWVPEIQLQVFQPYLVRCYYKKYGKHVPPNLDEGDARRLRKNHQDPLESRFYQFGIRADWLRINRIIDQRKENNGKLSYLVKWQQLGYDSATWEDEDSCVEIAAEFSVATRIYHEWLNYFWGNPCLPTAEQPFVHKYIIIPPEQPASNLKIKLSNQPEYLPTGMLLHEYQLEGVNWLRYSWAKEINTILGDEMGLGKTIQTIVFLSSLVKEGHSQGPFLISAPLSTLLNWEREFEAWAPELYLVTYIGDQNTRQLIRKTEFVEDSSHINKQNQRVRSPVKFHVLLTSYQFPTIDATCLGSIPWEMIVVDEGHRLKDDRTLLFKDLMKYTTSYKLLLTGTPLQNNLEELFNLLNFLCPEKFSDVSAFLTEFEDIAKEDQIKRLHSLLGPHLLRRMKVDVLKDMPSKSELIVRVELSPLQKQYSKHILMKNFQALNAKGGRQTSLLNVFMDWRKICNHPYLFSKACAEAPKDPVTGWYELEAMTEASGKLVMLRKMLEILKKQGHRVLIFSQMTSMLDILEEFLAALGHSYERIDGSILGARRQDSIDRFNAEGAEQFVFLLSTKAGGLGINLATADTVIIFDSDWNPHNDIQAFSRAHRIGQKNKVMIYRFVTRRSVEEKIVQVCKKKMMLTHLVVRPEVGKTIFSKDELQDIIRFGTEELFKDQDANAPIFYTDAMIETILDRTQVDVSEKNDWTNDYFQGFKVATCEVQDDVVHPSQGEAKDPDQWKYLLRQEIKRKEDEANDLTNYGKGMRKRFSLKYEKNEKLKKPTQKSENDIIIIKEKQPRNPRTYGPSRRKDRQYVGESMGRLPSVNYLTLSNSVHKVLNDVDATTKRGSNVINISKSMQRAKATSKQCHLLQKTPYFSENMVSYPNGSCGNIINTAKEIIQETLKVGRKRLPNSRPNVDVPRRATSIGTFDSEVTIHQTVNINNGTSKRRPGRPRKSLADSKCDIKNLSKLNREDKSLKVQKLRTVNEKRNMQRQDGINISMIANTLPRRSSYDEFVKKGRGRLRKQPTQRFSFVFDNFEDSDSDVIEVESVMNVNEKRRSNVTETATKERQVTVNHVAENAKIKTQQSRNGDADPVRIGRQESSSSIPASVEVKAEEIRNKITETTKIEAQQNGIKSAEVFKQEMPKVENTRPEIIKIVSQPTAGTATKFLLSSAKIAPQLTHNNFAS</sequence>
<evidence type="ECO:0000259" key="15">
    <source>
        <dbReference type="PROSITE" id="PS51194"/>
    </source>
</evidence>